<dbReference type="AlphaFoldDB" id="A0A7J0ESK7"/>
<comment type="caution">
    <text evidence="4">The sequence shown here is derived from an EMBL/GenBank/DDBJ whole genome shotgun (WGS) entry which is preliminary data.</text>
</comment>
<dbReference type="InterPro" id="IPR011990">
    <property type="entry name" value="TPR-like_helical_dom_sf"/>
</dbReference>
<feature type="repeat" description="PPR" evidence="3">
    <location>
        <begin position="137"/>
        <end position="171"/>
    </location>
</feature>
<gene>
    <name evidence="4" type="ORF">Acr_06g0009190</name>
</gene>
<dbReference type="Pfam" id="PF01535">
    <property type="entry name" value="PPR"/>
    <property type="match status" value="2"/>
</dbReference>
<feature type="repeat" description="PPR" evidence="3">
    <location>
        <begin position="242"/>
        <end position="276"/>
    </location>
</feature>
<name>A0A7J0ESK7_9ERIC</name>
<dbReference type="Gene3D" id="1.25.40.10">
    <property type="entry name" value="Tetratricopeptide repeat domain"/>
    <property type="match status" value="3"/>
</dbReference>
<dbReference type="OrthoDB" id="185373at2759"/>
<feature type="repeat" description="PPR" evidence="3">
    <location>
        <begin position="19"/>
        <end position="53"/>
    </location>
</feature>
<dbReference type="EMBL" id="BJWL01000006">
    <property type="protein sequence ID" value="GFY88979.1"/>
    <property type="molecule type" value="Genomic_DNA"/>
</dbReference>
<evidence type="ECO:0000313" key="5">
    <source>
        <dbReference type="Proteomes" id="UP000585474"/>
    </source>
</evidence>
<evidence type="ECO:0000256" key="2">
    <source>
        <dbReference type="ARBA" id="ARBA00022737"/>
    </source>
</evidence>
<feature type="repeat" description="PPR" evidence="3">
    <location>
        <begin position="54"/>
        <end position="94"/>
    </location>
</feature>
<dbReference type="NCBIfam" id="TIGR00756">
    <property type="entry name" value="PPR"/>
    <property type="match status" value="5"/>
</dbReference>
<dbReference type="Pfam" id="PF13041">
    <property type="entry name" value="PPR_2"/>
    <property type="match status" value="4"/>
</dbReference>
<evidence type="ECO:0000256" key="1">
    <source>
        <dbReference type="ARBA" id="ARBA00007626"/>
    </source>
</evidence>
<dbReference type="PANTHER" id="PTHR47447">
    <property type="entry name" value="OS03G0856100 PROTEIN"/>
    <property type="match status" value="1"/>
</dbReference>
<protein>
    <submittedName>
        <fullName evidence="4">PPR repeat protein</fullName>
    </submittedName>
</protein>
<reference evidence="4 5" key="1">
    <citation type="submission" date="2019-07" db="EMBL/GenBank/DDBJ databases">
        <title>De Novo Assembly of kiwifruit Actinidia rufa.</title>
        <authorList>
            <person name="Sugita-Konishi S."/>
            <person name="Sato K."/>
            <person name="Mori E."/>
            <person name="Abe Y."/>
            <person name="Kisaki G."/>
            <person name="Hamano K."/>
            <person name="Suezawa K."/>
            <person name="Otani M."/>
            <person name="Fukuda T."/>
            <person name="Manabe T."/>
            <person name="Gomi K."/>
            <person name="Tabuchi M."/>
            <person name="Akimitsu K."/>
            <person name="Kataoka I."/>
        </authorList>
    </citation>
    <scope>NUCLEOTIDE SEQUENCE [LARGE SCALE GENOMIC DNA]</scope>
    <source>
        <strain evidence="5">cv. Fuchu</strain>
    </source>
</reference>
<evidence type="ECO:0000256" key="3">
    <source>
        <dbReference type="PROSITE-ProRule" id="PRU00708"/>
    </source>
</evidence>
<feature type="repeat" description="PPR" evidence="3">
    <location>
        <begin position="207"/>
        <end position="241"/>
    </location>
</feature>
<keyword evidence="2" id="KW-0677">Repeat</keyword>
<dbReference type="InterPro" id="IPR002885">
    <property type="entry name" value="PPR_rpt"/>
</dbReference>
<sequence>MDEAEALFRDMKSRGLLPDHVNYTSLMDGLFKAGKEPATLNIAQEMTEKNIELDTVAYNVLINGIFRLGWHCEAGEVDKAMDLLNEMRMVGFHPTLTTYILILEAVSANERAEIIMLMHKQQYQVLNKMMGKGISEDTITYNALIHGYCKSSHLKMAFATYSRMLSEGVSPNIATYNILSWGLLAAGLLHEAAELIDEMKERGFVPNGDTYNILVSGYAKMVNKKESIKLHCEMVTKGFLPKTSTYNVLISDFSNARKMKQARELMNEMQARGAPPNSLTYDMLISGWCKLSHQAELESVLDGREVSFHAKLPLTILILSLQNLERRLMI</sequence>
<evidence type="ECO:0000313" key="4">
    <source>
        <dbReference type="EMBL" id="GFY88979.1"/>
    </source>
</evidence>
<dbReference type="Proteomes" id="UP000585474">
    <property type="component" value="Unassembled WGS sequence"/>
</dbReference>
<proteinExistence type="inferred from homology"/>
<feature type="repeat" description="PPR" evidence="3">
    <location>
        <begin position="172"/>
        <end position="206"/>
    </location>
</feature>
<keyword evidence="5" id="KW-1185">Reference proteome</keyword>
<accession>A0A7J0ESK7</accession>
<organism evidence="4 5">
    <name type="scientific">Actinidia rufa</name>
    <dbReference type="NCBI Taxonomy" id="165716"/>
    <lineage>
        <taxon>Eukaryota</taxon>
        <taxon>Viridiplantae</taxon>
        <taxon>Streptophyta</taxon>
        <taxon>Embryophyta</taxon>
        <taxon>Tracheophyta</taxon>
        <taxon>Spermatophyta</taxon>
        <taxon>Magnoliopsida</taxon>
        <taxon>eudicotyledons</taxon>
        <taxon>Gunneridae</taxon>
        <taxon>Pentapetalae</taxon>
        <taxon>asterids</taxon>
        <taxon>Ericales</taxon>
        <taxon>Actinidiaceae</taxon>
        <taxon>Actinidia</taxon>
    </lineage>
</organism>
<comment type="similarity">
    <text evidence="1">Belongs to the PPR family. P subfamily.</text>
</comment>
<dbReference type="PROSITE" id="PS51375">
    <property type="entry name" value="PPR"/>
    <property type="match status" value="6"/>
</dbReference>
<dbReference type="PANTHER" id="PTHR47447:SF28">
    <property type="entry name" value="PENTACOTRIPEPTIDE-REPEAT REGION OF PRORP DOMAIN-CONTAINING PROTEIN"/>
    <property type="match status" value="1"/>
</dbReference>